<name>Q4RNK5_TETNG</name>
<evidence type="ECO:0000256" key="1">
    <source>
        <dbReference type="ARBA" id="ARBA00004370"/>
    </source>
</evidence>
<protein>
    <submittedName>
        <fullName evidence="5">(spotted green pufferfish) hypothetical protein</fullName>
    </submittedName>
</protein>
<dbReference type="OrthoDB" id="195679at2759"/>
<proteinExistence type="predicted"/>
<dbReference type="SUPFAM" id="SSF49562">
    <property type="entry name" value="C2 domain (Calcium/lipid-binding domain, CaLB)"/>
    <property type="match status" value="2"/>
</dbReference>
<evidence type="ECO:0000256" key="3">
    <source>
        <dbReference type="ARBA" id="ARBA00023136"/>
    </source>
</evidence>
<dbReference type="PROSITE" id="PS50004">
    <property type="entry name" value="C2"/>
    <property type="match status" value="1"/>
</dbReference>
<dbReference type="FunFam" id="2.60.40.150:FF:000006">
    <property type="entry name" value="Synaptotagmin-like 5, isoform CRA_a"/>
    <property type="match status" value="1"/>
</dbReference>
<dbReference type="AlphaFoldDB" id="Q4RNK5"/>
<dbReference type="SMART" id="SM00239">
    <property type="entry name" value="C2"/>
    <property type="match status" value="2"/>
</dbReference>
<reference evidence="5" key="2">
    <citation type="submission" date="2004-02" db="EMBL/GenBank/DDBJ databases">
        <authorList>
            <consortium name="Genoscope"/>
            <consortium name="Whitehead Institute Centre for Genome Research"/>
        </authorList>
    </citation>
    <scope>NUCLEOTIDE SEQUENCE</scope>
</reference>
<keyword evidence="3" id="KW-0472">Membrane</keyword>
<dbReference type="GO" id="GO:0005886">
    <property type="term" value="C:plasma membrane"/>
    <property type="evidence" value="ECO:0007669"/>
    <property type="project" value="TreeGrafter"/>
</dbReference>
<dbReference type="InterPro" id="IPR035892">
    <property type="entry name" value="C2_domain_sf"/>
</dbReference>
<dbReference type="GO" id="GO:0070382">
    <property type="term" value="C:exocytic vesicle"/>
    <property type="evidence" value="ECO:0007669"/>
    <property type="project" value="TreeGrafter"/>
</dbReference>
<comment type="caution">
    <text evidence="5">The sequence shown here is derived from an EMBL/GenBank/DDBJ whole genome shotgun (WGS) entry which is preliminary data.</text>
</comment>
<dbReference type="InterPro" id="IPR000008">
    <property type="entry name" value="C2_dom"/>
</dbReference>
<reference evidence="5" key="1">
    <citation type="journal article" date="2004" name="Nature">
        <title>Genome duplication in the teleost fish Tetraodon nigroviridis reveals the early vertebrate proto-karyotype.</title>
        <authorList>
            <person name="Jaillon O."/>
            <person name="Aury J.-M."/>
            <person name="Brunet F."/>
            <person name="Petit J.-L."/>
            <person name="Stange-Thomann N."/>
            <person name="Mauceli E."/>
            <person name="Bouneau L."/>
            <person name="Fischer C."/>
            <person name="Ozouf-Costaz C."/>
            <person name="Bernot A."/>
            <person name="Nicaud S."/>
            <person name="Jaffe D."/>
            <person name="Fisher S."/>
            <person name="Lutfalla G."/>
            <person name="Dossat C."/>
            <person name="Segurens B."/>
            <person name="Dasilva C."/>
            <person name="Salanoubat M."/>
            <person name="Levy M."/>
            <person name="Boudet N."/>
            <person name="Castellano S."/>
            <person name="Anthouard V."/>
            <person name="Jubin C."/>
            <person name="Castelli V."/>
            <person name="Katinka M."/>
            <person name="Vacherie B."/>
            <person name="Biemont C."/>
            <person name="Skalli Z."/>
            <person name="Cattolico L."/>
            <person name="Poulain J."/>
            <person name="De Berardinis V."/>
            <person name="Cruaud C."/>
            <person name="Duprat S."/>
            <person name="Brottier P."/>
            <person name="Coutanceau J.-P."/>
            <person name="Gouzy J."/>
            <person name="Parra G."/>
            <person name="Lardier G."/>
            <person name="Chapple C."/>
            <person name="McKernan K.J."/>
            <person name="McEwan P."/>
            <person name="Bosak S."/>
            <person name="Kellis M."/>
            <person name="Volff J.-N."/>
            <person name="Guigo R."/>
            <person name="Zody M.C."/>
            <person name="Mesirov J."/>
            <person name="Lindblad-Toh K."/>
            <person name="Birren B."/>
            <person name="Nusbaum C."/>
            <person name="Kahn D."/>
            <person name="Robinson-Rechavi M."/>
            <person name="Laudet V."/>
            <person name="Schachter V."/>
            <person name="Quetier F."/>
            <person name="Saurin W."/>
            <person name="Scarpelli C."/>
            <person name="Wincker P."/>
            <person name="Lander E.S."/>
            <person name="Weissenbach J."/>
            <person name="Roest Crollius H."/>
        </authorList>
    </citation>
    <scope>NUCLEOTIDE SEQUENCE [LARGE SCALE GENOMIC DNA]</scope>
</reference>
<dbReference type="EMBL" id="CAAE01015012">
    <property type="protein sequence ID" value="CAG10027.1"/>
    <property type="molecule type" value="Genomic_DNA"/>
</dbReference>
<organism evidence="5">
    <name type="scientific">Tetraodon nigroviridis</name>
    <name type="common">Spotted green pufferfish</name>
    <name type="synonym">Chelonodon nigroviridis</name>
    <dbReference type="NCBI Taxonomy" id="99883"/>
    <lineage>
        <taxon>Eukaryota</taxon>
        <taxon>Metazoa</taxon>
        <taxon>Chordata</taxon>
        <taxon>Craniata</taxon>
        <taxon>Vertebrata</taxon>
        <taxon>Euteleostomi</taxon>
        <taxon>Actinopterygii</taxon>
        <taxon>Neopterygii</taxon>
        <taxon>Teleostei</taxon>
        <taxon>Neoteleostei</taxon>
        <taxon>Acanthomorphata</taxon>
        <taxon>Eupercaria</taxon>
        <taxon>Tetraodontiformes</taxon>
        <taxon>Tetradontoidea</taxon>
        <taxon>Tetraodontidae</taxon>
        <taxon>Tetraodon</taxon>
    </lineage>
</organism>
<evidence type="ECO:0000313" key="5">
    <source>
        <dbReference type="EMBL" id="CAG10027.1"/>
    </source>
</evidence>
<dbReference type="Gene3D" id="2.60.40.150">
    <property type="entry name" value="C2 domain"/>
    <property type="match status" value="2"/>
</dbReference>
<feature type="domain" description="C2" evidence="4">
    <location>
        <begin position="19"/>
        <end position="139"/>
    </location>
</feature>
<sequence>LSGSMMSLFSSGDFGAVEVRGRIQFSLVYDARREELMVKVHCCEGIASARRSHSYPYVKTYLLPDKTRQSKRKTAVKKKTVNPVYDETFRYQVQMGDLQSRTLNLSVWHAEAVWRNVFLGEVEVSLGLWDWTYTQPVWQDLQPRVGSKRPLEHPPPHPRICVHICLVAAGREEELRWRSACNGGTSHLASGGAGPPVLQRRPRQLFCEKSPGNCVMVCVVFLLHSYILPDASRESGQKTRMVKHSISPTFNHTMVYDGFYTSDLREACAELTVWQKDGIKTRVLGGVRLSCGSGQSYGEHVSWMDSTEEEVAVWTSMIKNPNCWIDTTLPVRTNLARR</sequence>
<dbReference type="GO" id="GO:0042043">
    <property type="term" value="F:neurexin family protein binding"/>
    <property type="evidence" value="ECO:0007669"/>
    <property type="project" value="TreeGrafter"/>
</dbReference>
<dbReference type="KEGG" id="tng:GSTEN00031513G001"/>
<accession>Q4RNK5</accession>
<comment type="subcellular location">
    <subcellularLocation>
        <location evidence="1">Membrane</location>
    </subcellularLocation>
</comment>
<dbReference type="PANTHER" id="PTHR45716">
    <property type="entry name" value="BITESIZE, ISOFORM I"/>
    <property type="match status" value="1"/>
</dbReference>
<feature type="non-terminal residue" evidence="5">
    <location>
        <position position="1"/>
    </location>
</feature>
<evidence type="ECO:0000256" key="2">
    <source>
        <dbReference type="ARBA" id="ARBA00022737"/>
    </source>
</evidence>
<keyword evidence="2" id="KW-0677">Repeat</keyword>
<dbReference type="PANTHER" id="PTHR45716:SF3">
    <property type="entry name" value="SYNAPTOTAGMIN-LIKE PROTEIN 1"/>
    <property type="match status" value="1"/>
</dbReference>
<dbReference type="Pfam" id="PF00168">
    <property type="entry name" value="C2"/>
    <property type="match status" value="2"/>
</dbReference>
<dbReference type="GO" id="GO:0006887">
    <property type="term" value="P:exocytosis"/>
    <property type="evidence" value="ECO:0007669"/>
    <property type="project" value="TreeGrafter"/>
</dbReference>
<gene>
    <name evidence="5" type="ORF">GSTENG00031513001</name>
</gene>
<evidence type="ECO:0000259" key="4">
    <source>
        <dbReference type="PROSITE" id="PS50004"/>
    </source>
</evidence>